<name>A0ABS1SIG8_9MICO</name>
<gene>
    <name evidence="2" type="ORF">D3230_11050</name>
</gene>
<protein>
    <recommendedName>
        <fullName evidence="4">META domain-containing protein</fullName>
    </recommendedName>
</protein>
<evidence type="ECO:0000313" key="2">
    <source>
        <dbReference type="EMBL" id="MBL3679817.1"/>
    </source>
</evidence>
<accession>A0ABS1SIG8</accession>
<evidence type="ECO:0000313" key="3">
    <source>
        <dbReference type="Proteomes" id="UP001645859"/>
    </source>
</evidence>
<dbReference type="EMBL" id="QYAC01000005">
    <property type="protein sequence ID" value="MBL3679817.1"/>
    <property type="molecule type" value="Genomic_DNA"/>
</dbReference>
<proteinExistence type="predicted"/>
<comment type="caution">
    <text evidence="2">The sequence shown here is derived from an EMBL/GenBank/DDBJ whole genome shotgun (WGS) entry which is preliminary data.</text>
</comment>
<dbReference type="InterPro" id="IPR038670">
    <property type="entry name" value="HslJ-like_sf"/>
</dbReference>
<organism evidence="2 3">
    <name type="scientific">Leucobacter chromiireducens subsp. solipictus</name>
    <dbReference type="NCBI Taxonomy" id="398235"/>
    <lineage>
        <taxon>Bacteria</taxon>
        <taxon>Bacillati</taxon>
        <taxon>Actinomycetota</taxon>
        <taxon>Actinomycetes</taxon>
        <taxon>Micrococcales</taxon>
        <taxon>Microbacteriaceae</taxon>
        <taxon>Leucobacter</taxon>
    </lineage>
</organism>
<dbReference type="Proteomes" id="UP001645859">
    <property type="component" value="Unassembled WGS sequence"/>
</dbReference>
<feature type="region of interest" description="Disordered" evidence="1">
    <location>
        <begin position="36"/>
        <end position="68"/>
    </location>
</feature>
<dbReference type="Gene3D" id="2.40.128.270">
    <property type="match status" value="1"/>
</dbReference>
<dbReference type="RefSeq" id="WP_202345086.1">
    <property type="nucleotide sequence ID" value="NZ_BAAAPI010000003.1"/>
</dbReference>
<evidence type="ECO:0008006" key="4">
    <source>
        <dbReference type="Google" id="ProtNLM"/>
    </source>
</evidence>
<reference evidence="2 3" key="1">
    <citation type="submission" date="2018-09" db="EMBL/GenBank/DDBJ databases">
        <title>Comparative genomics of Leucobacter spp.</title>
        <authorList>
            <person name="Reis A.C."/>
            <person name="Kolvenbach B.A."/>
            <person name="Corvini P.F.X."/>
            <person name="Nunes O.C."/>
        </authorList>
    </citation>
    <scope>NUCLEOTIDE SEQUENCE [LARGE SCALE GENOMIC DNA]</scope>
    <source>
        <strain evidence="2 3">TAN 31504</strain>
    </source>
</reference>
<sequence>MSTMRHVVGMLGAGLLAFAGVLTAYAYSLPLTGPGAAHTTQMSPAKSGPVVPAPPSTAPEREDEGERVPGRELVGRWVSESPTNPSAFLEFSEHGLWFASDGCNQGDGWWRIGPDGEFDASGGAMTEIGCSNDVTITALVTVRDAEAAEDLLVLTDAAGDAARFTRVDDQAITLTGRWIGPGGPDASTFVTFAADGTWTATTDCTESRGTWELGPMPVDRVPQPVGTAPAIPAASAPGLLRVGSVATNATAGCAEAAPESMGPFSPDADYAFGFRLGGADALESFLVTELGTEAAPDLPPATREFTRYAVAAG</sequence>
<evidence type="ECO:0000256" key="1">
    <source>
        <dbReference type="SAM" id="MobiDB-lite"/>
    </source>
</evidence>
<keyword evidence="3" id="KW-1185">Reference proteome</keyword>